<feature type="compositionally biased region" description="Basic residues" evidence="1">
    <location>
        <begin position="121"/>
        <end position="136"/>
    </location>
</feature>
<dbReference type="STRING" id="284581.AMD01_13030"/>
<dbReference type="InterPro" id="IPR016787">
    <property type="entry name" value="UCP021328"/>
</dbReference>
<dbReference type="Pfam" id="PF11208">
    <property type="entry name" value="DUF2992"/>
    <property type="match status" value="1"/>
</dbReference>
<dbReference type="RefSeq" id="WP_053401862.1">
    <property type="nucleotide sequence ID" value="NZ_LILC01000016.1"/>
</dbReference>
<keyword evidence="3" id="KW-1185">Reference proteome</keyword>
<evidence type="ECO:0000256" key="1">
    <source>
        <dbReference type="SAM" id="MobiDB-lite"/>
    </source>
</evidence>
<feature type="region of interest" description="Disordered" evidence="1">
    <location>
        <begin position="110"/>
        <end position="136"/>
    </location>
</feature>
<accession>A0A0M0KZG2</accession>
<evidence type="ECO:0000313" key="3">
    <source>
        <dbReference type="Proteomes" id="UP000037558"/>
    </source>
</evidence>
<sequence>MMLTIYFEKTFWVGVVEFEESDCLKAVRYVFGSEPKDEEILTFIHTKLPTLIQTVHSSVSPFAKAKKCVNPKRLARQAANATKQTGISTKAQAALKEDLECRKILRKKVSRKQREEETARKRSLKVVKRKKKHRGK</sequence>
<gene>
    <name evidence="2" type="ORF">AMD01_13030</name>
</gene>
<proteinExistence type="predicted"/>
<evidence type="ECO:0008006" key="4">
    <source>
        <dbReference type="Google" id="ProtNLM"/>
    </source>
</evidence>
<name>A0A0M0KZG2_9BACI</name>
<protein>
    <recommendedName>
        <fullName evidence="4">DUF2992 domain-containing protein</fullName>
    </recommendedName>
</protein>
<comment type="caution">
    <text evidence="2">The sequence shown here is derived from an EMBL/GenBank/DDBJ whole genome shotgun (WGS) entry which is preliminary data.</text>
</comment>
<reference evidence="3" key="1">
    <citation type="submission" date="2015-08" db="EMBL/GenBank/DDBJ databases">
        <title>Fjat-14210 dsm16467.</title>
        <authorList>
            <person name="Liu B."/>
            <person name="Wang J."/>
            <person name="Zhu Y."/>
            <person name="Liu G."/>
            <person name="Chen Q."/>
            <person name="Chen Z."/>
            <person name="Lan J."/>
            <person name="Che J."/>
            <person name="Ge C."/>
            <person name="Shi H."/>
            <person name="Pan Z."/>
            <person name="Liu X."/>
        </authorList>
    </citation>
    <scope>NUCLEOTIDE SEQUENCE [LARGE SCALE GENOMIC DNA]</scope>
    <source>
        <strain evidence="3">DSM 16467</strain>
    </source>
</reference>
<dbReference type="PATRIC" id="fig|284581.3.peg.4724"/>
<evidence type="ECO:0000313" key="2">
    <source>
        <dbReference type="EMBL" id="KOO44211.1"/>
    </source>
</evidence>
<organism evidence="2 3">
    <name type="scientific">Priestia koreensis</name>
    <dbReference type="NCBI Taxonomy" id="284581"/>
    <lineage>
        <taxon>Bacteria</taxon>
        <taxon>Bacillati</taxon>
        <taxon>Bacillota</taxon>
        <taxon>Bacilli</taxon>
        <taxon>Bacillales</taxon>
        <taxon>Bacillaceae</taxon>
        <taxon>Priestia</taxon>
    </lineage>
</organism>
<dbReference type="EMBL" id="LILC01000016">
    <property type="protein sequence ID" value="KOO44211.1"/>
    <property type="molecule type" value="Genomic_DNA"/>
</dbReference>
<dbReference type="PIRSF" id="PIRSF021328">
    <property type="entry name" value="UCP021328"/>
    <property type="match status" value="1"/>
</dbReference>
<dbReference type="OrthoDB" id="4570726at2"/>
<dbReference type="AlphaFoldDB" id="A0A0M0KZG2"/>
<dbReference type="Proteomes" id="UP000037558">
    <property type="component" value="Unassembled WGS sequence"/>
</dbReference>